<dbReference type="InterPro" id="IPR028994">
    <property type="entry name" value="Integrin_alpha_N"/>
</dbReference>
<evidence type="ECO:0000313" key="2">
    <source>
        <dbReference type="EMBL" id="SFH54337.1"/>
    </source>
</evidence>
<accession>A0A1I3AW89</accession>
<keyword evidence="3" id="KW-1185">Reference proteome</keyword>
<proteinExistence type="predicted"/>
<sequence>MVRNELASTVRALFAFSLLTAVVTAAEPAKPLLPGAERLKYQSPGLVVDLGVGLWAWPLPMDWDQDGDLDLVVSCPDVPYAGTYFFENPGQQGAMPVFKPGVKVGPPIPNGMPSYVNGHVRFLSPAKEYVDFRQNGFSKPVEIYPKGNIHPNKVRANQWRYTDYDGDGAVDLIVGVGDWTEYGWDNAFDKSGNWTRGPLHGYVYFLKNSGTNDSPKYDDPVQVHAAGKPVDTYGEPTPNFADFDGDGDLDLLCGEFLDGFNYFENTGSRTQPVYAAARRLQHAGQELKLDLEMIVPVAIDWDQDGDVDLIVGDEDGRVAFVEHSGKVLSGVPQFLPPRYFQQQADDVKFGALVSPCSVDWDGDGDEDLVCGNSAGYVGFIENLDGGNPPRWAAPKLLKGGDETIRIQAGPNGSIQGPCEAKWGYTTLSAADWNGDDLPDLVVNGIWGKVLWYENVGTRTQPKLKPAQSVSITWPEGTTATKPAWFWWEPAANEFVTQWRTMPAVIDWNRDGMVDLVMLDHEGYLTFFGRQQTPNGLTLKPGQRLFQDTKGNPLRLNAKNAGGSGRRKFCLTDWDGDGKIDLLLDSKSVNFWKNVSKDDATCVFEDQGPVTELRLAGHDTSPTPVHWSGPGLPDLVIGAEDGRFYLVRNPNRKQ</sequence>
<dbReference type="AlphaFoldDB" id="A0A1I3AW89"/>
<evidence type="ECO:0000313" key="3">
    <source>
        <dbReference type="Proteomes" id="UP000199518"/>
    </source>
</evidence>
<evidence type="ECO:0000256" key="1">
    <source>
        <dbReference type="ARBA" id="ARBA00022729"/>
    </source>
</evidence>
<dbReference type="RefSeq" id="WP_092046839.1">
    <property type="nucleotide sequence ID" value="NZ_FOQD01000001.1"/>
</dbReference>
<name>A0A1I3AW89_9PLAN</name>
<reference evidence="3" key="1">
    <citation type="submission" date="2016-10" db="EMBL/GenBank/DDBJ databases">
        <authorList>
            <person name="Varghese N."/>
            <person name="Submissions S."/>
        </authorList>
    </citation>
    <scope>NUCLEOTIDE SEQUENCE [LARGE SCALE GENOMIC DNA]</scope>
    <source>
        <strain evidence="3">DSM 26348</strain>
    </source>
</reference>
<organism evidence="2 3">
    <name type="scientific">Planctomicrobium piriforme</name>
    <dbReference type="NCBI Taxonomy" id="1576369"/>
    <lineage>
        <taxon>Bacteria</taxon>
        <taxon>Pseudomonadati</taxon>
        <taxon>Planctomycetota</taxon>
        <taxon>Planctomycetia</taxon>
        <taxon>Planctomycetales</taxon>
        <taxon>Planctomycetaceae</taxon>
        <taxon>Planctomicrobium</taxon>
    </lineage>
</organism>
<gene>
    <name evidence="2" type="ORF">SAMN05421753_10192</name>
</gene>
<keyword evidence="1" id="KW-0732">Signal</keyword>
<dbReference type="Gene3D" id="2.130.10.130">
    <property type="entry name" value="Integrin alpha, N-terminal"/>
    <property type="match status" value="2"/>
</dbReference>
<dbReference type="Proteomes" id="UP000199518">
    <property type="component" value="Unassembled WGS sequence"/>
</dbReference>
<dbReference type="Pfam" id="PF13517">
    <property type="entry name" value="FG-GAP_3"/>
    <property type="match status" value="1"/>
</dbReference>
<dbReference type="STRING" id="1576369.SAMN05421753_10192"/>
<protein>
    <submittedName>
        <fullName evidence="2">Repeat domain-containing protein</fullName>
    </submittedName>
</protein>
<dbReference type="InterPro" id="IPR013517">
    <property type="entry name" value="FG-GAP"/>
</dbReference>
<dbReference type="OrthoDB" id="41724at2"/>
<dbReference type="PANTHER" id="PTHR44103:SF1">
    <property type="entry name" value="PROPROTEIN CONVERTASE P"/>
    <property type="match status" value="1"/>
</dbReference>
<dbReference type="EMBL" id="FOQD01000001">
    <property type="protein sequence ID" value="SFH54337.1"/>
    <property type="molecule type" value="Genomic_DNA"/>
</dbReference>
<dbReference type="SUPFAM" id="SSF69318">
    <property type="entry name" value="Integrin alpha N-terminal domain"/>
    <property type="match status" value="2"/>
</dbReference>
<dbReference type="PANTHER" id="PTHR44103">
    <property type="entry name" value="PROPROTEIN CONVERTASE P"/>
    <property type="match status" value="1"/>
</dbReference>